<dbReference type="WBParaSite" id="ACAC_0001006301-mRNA-1">
    <property type="protein sequence ID" value="ACAC_0001006301-mRNA-1"/>
    <property type="gene ID" value="ACAC_0001006301"/>
</dbReference>
<reference evidence="8" key="1">
    <citation type="submission" date="2012-09" db="EMBL/GenBank/DDBJ databases">
        <authorList>
            <person name="Martin A.A."/>
        </authorList>
    </citation>
    <scope>NUCLEOTIDE SEQUENCE</scope>
</reference>
<evidence type="ECO:0000256" key="1">
    <source>
        <dbReference type="ARBA" id="ARBA00022723"/>
    </source>
</evidence>
<evidence type="ECO:0000256" key="6">
    <source>
        <dbReference type="SAM" id="MobiDB-lite"/>
    </source>
</evidence>
<protein>
    <submittedName>
        <fullName evidence="9">Zinc finger CCCH domain-containing protein 6</fullName>
    </submittedName>
</protein>
<evidence type="ECO:0000256" key="2">
    <source>
        <dbReference type="ARBA" id="ARBA00022737"/>
    </source>
</evidence>
<dbReference type="STRING" id="6313.A0A0K0DG87"/>
<feature type="zinc finger region" description="C3H1-type" evidence="5">
    <location>
        <begin position="252"/>
        <end position="273"/>
    </location>
</feature>
<feature type="compositionally biased region" description="Basic and acidic residues" evidence="6">
    <location>
        <begin position="164"/>
        <end position="174"/>
    </location>
</feature>
<dbReference type="SUPFAM" id="SSF90229">
    <property type="entry name" value="CCCH zinc finger"/>
    <property type="match status" value="3"/>
</dbReference>
<evidence type="ECO:0000313" key="8">
    <source>
        <dbReference type="Proteomes" id="UP000035642"/>
    </source>
</evidence>
<feature type="domain" description="C3H1-type" evidence="7">
    <location>
        <begin position="252"/>
        <end position="273"/>
    </location>
</feature>
<keyword evidence="3 5" id="KW-0863">Zinc-finger</keyword>
<dbReference type="Gene3D" id="4.10.1000.10">
    <property type="entry name" value="Zinc finger, CCCH-type"/>
    <property type="match status" value="1"/>
</dbReference>
<dbReference type="PROSITE" id="PS50103">
    <property type="entry name" value="ZF_C3H1"/>
    <property type="match status" value="3"/>
</dbReference>
<feature type="compositionally biased region" description="Acidic residues" evidence="6">
    <location>
        <begin position="39"/>
        <end position="55"/>
    </location>
</feature>
<keyword evidence="2" id="KW-0677">Repeat</keyword>
<feature type="compositionally biased region" description="Polar residues" evidence="6">
    <location>
        <begin position="76"/>
        <end position="86"/>
    </location>
</feature>
<proteinExistence type="predicted"/>
<dbReference type="PANTHER" id="PTHR13119:SF12">
    <property type="entry name" value="PROTEIN SUPPRESSOR OF SABLE"/>
    <property type="match status" value="1"/>
</dbReference>
<dbReference type="AlphaFoldDB" id="A0A0K0DG87"/>
<feature type="region of interest" description="Disordered" evidence="6">
    <location>
        <begin position="36"/>
        <end position="109"/>
    </location>
</feature>
<keyword evidence="1 5" id="KW-0479">Metal-binding</keyword>
<reference evidence="9" key="2">
    <citation type="submission" date="2017-02" db="UniProtKB">
        <authorList>
            <consortium name="WormBaseParasite"/>
        </authorList>
    </citation>
    <scope>IDENTIFICATION</scope>
</reference>
<dbReference type="GO" id="GO:0005634">
    <property type="term" value="C:nucleus"/>
    <property type="evidence" value="ECO:0007669"/>
    <property type="project" value="TreeGrafter"/>
</dbReference>
<evidence type="ECO:0000259" key="7">
    <source>
        <dbReference type="PROSITE" id="PS50103"/>
    </source>
</evidence>
<dbReference type="InterPro" id="IPR045124">
    <property type="entry name" value="Su(sable)-like"/>
</dbReference>
<sequence length="539" mass="58821">MGVWTLVHATYGELRQAVLPVMVDLMDGTADFQERADFEDGELPEEGEICDDDEEPMRASEGASHSSPGHNDCDATESSSGTSPNSAKPARANKQDAGSSLKEENAKSSLSTWASKVAAAGEKVGDVFGYGTEDKDYRFEEEATGDFDYRQGGGHIGRRRRHSPPHEDDWESRSSKRPYGGRGFRGFRPKPRWATEHQICKFFREGYCRDGDNCAYSHQAEDSLRRPELCKFYQQGFCKKGLTCLLLHGEFPCKAFHKGECSREPCHFSHVPLTDYTRPLFERMCQEDEMYANRGLGNHVAPMKRRVLLPQGPGSSQQAIPVPTSTAAVHTAVPQQPTNGGPLAPPSVVVPTLSGGVGPTPPPFPAMPPRLPFYAPIVTSPQRFDEKASSSTATSTATNAANTAPSTQFNISQMLAQIAGDPVADEESPASPPRYSGLADSAVVRQIPEGNVVAWRLIEIERATPYSGINPGFSLTSQDPRMNRVISSQFDAVSSLIAATPQPSSDSSSSSRADLRFMSQERRASDERPRASSWMPQMA</sequence>
<feature type="compositionally biased region" description="Basic and acidic residues" evidence="6">
    <location>
        <begin position="513"/>
        <end position="530"/>
    </location>
</feature>
<dbReference type="Proteomes" id="UP000035642">
    <property type="component" value="Unassembled WGS sequence"/>
</dbReference>
<evidence type="ECO:0000256" key="3">
    <source>
        <dbReference type="ARBA" id="ARBA00022771"/>
    </source>
</evidence>
<feature type="domain" description="C3H1-type" evidence="7">
    <location>
        <begin position="224"/>
        <end position="251"/>
    </location>
</feature>
<dbReference type="GO" id="GO:0003723">
    <property type="term" value="F:RNA binding"/>
    <property type="evidence" value="ECO:0007669"/>
    <property type="project" value="InterPro"/>
</dbReference>
<feature type="compositionally biased region" description="Low complexity" evidence="6">
    <location>
        <begin position="389"/>
        <end position="405"/>
    </location>
</feature>
<dbReference type="PANTHER" id="PTHR13119">
    <property type="entry name" value="ZINC FINGER CCCH DOMAIN-CONTAINING PROTEI"/>
    <property type="match status" value="1"/>
</dbReference>
<evidence type="ECO:0000256" key="5">
    <source>
        <dbReference type="PROSITE-ProRule" id="PRU00723"/>
    </source>
</evidence>
<dbReference type="Pfam" id="PF14608">
    <property type="entry name" value="zf-CCCH_2"/>
    <property type="match status" value="2"/>
</dbReference>
<feature type="domain" description="C3H1-type" evidence="7">
    <location>
        <begin position="194"/>
        <end position="221"/>
    </location>
</feature>
<dbReference type="InterPro" id="IPR000571">
    <property type="entry name" value="Znf_CCCH"/>
</dbReference>
<name>A0A0K0DG87_ANGCA</name>
<evidence type="ECO:0000256" key="4">
    <source>
        <dbReference type="ARBA" id="ARBA00022833"/>
    </source>
</evidence>
<feature type="zinc finger region" description="C3H1-type" evidence="5">
    <location>
        <begin position="194"/>
        <end position="221"/>
    </location>
</feature>
<dbReference type="FunFam" id="4.10.1000.10:FF:000049">
    <property type="entry name" value="Protein CBG18471"/>
    <property type="match status" value="1"/>
</dbReference>
<feature type="region of interest" description="Disordered" evidence="6">
    <location>
        <begin position="382"/>
        <end position="405"/>
    </location>
</feature>
<dbReference type="GO" id="GO:0045892">
    <property type="term" value="P:negative regulation of DNA-templated transcription"/>
    <property type="evidence" value="ECO:0007669"/>
    <property type="project" value="InterPro"/>
</dbReference>
<dbReference type="SMART" id="SM00356">
    <property type="entry name" value="ZnF_C3H1"/>
    <property type="match status" value="3"/>
</dbReference>
<evidence type="ECO:0000313" key="9">
    <source>
        <dbReference type="WBParaSite" id="ACAC_0001006301-mRNA-1"/>
    </source>
</evidence>
<feature type="region of interest" description="Disordered" evidence="6">
    <location>
        <begin position="498"/>
        <end position="539"/>
    </location>
</feature>
<feature type="zinc finger region" description="C3H1-type" evidence="5">
    <location>
        <begin position="224"/>
        <end position="251"/>
    </location>
</feature>
<dbReference type="GO" id="GO:0008270">
    <property type="term" value="F:zinc ion binding"/>
    <property type="evidence" value="ECO:0007669"/>
    <property type="project" value="UniProtKB-KW"/>
</dbReference>
<organism evidence="8 9">
    <name type="scientific">Angiostrongylus cantonensis</name>
    <name type="common">Rat lungworm</name>
    <dbReference type="NCBI Taxonomy" id="6313"/>
    <lineage>
        <taxon>Eukaryota</taxon>
        <taxon>Metazoa</taxon>
        <taxon>Ecdysozoa</taxon>
        <taxon>Nematoda</taxon>
        <taxon>Chromadorea</taxon>
        <taxon>Rhabditida</taxon>
        <taxon>Rhabditina</taxon>
        <taxon>Rhabditomorpha</taxon>
        <taxon>Strongyloidea</taxon>
        <taxon>Metastrongylidae</taxon>
        <taxon>Angiostrongylus</taxon>
    </lineage>
</organism>
<accession>A0A0K0DG87</accession>
<feature type="region of interest" description="Disordered" evidence="6">
    <location>
        <begin position="143"/>
        <end position="182"/>
    </location>
</feature>
<dbReference type="InterPro" id="IPR036855">
    <property type="entry name" value="Znf_CCCH_sf"/>
</dbReference>
<dbReference type="Pfam" id="PF00642">
    <property type="entry name" value="zf-CCCH"/>
    <property type="match status" value="1"/>
</dbReference>
<keyword evidence="8" id="KW-1185">Reference proteome</keyword>
<keyword evidence="4 5" id="KW-0862">Zinc</keyword>